<name>A0A9W9BV90_9PLEO</name>
<dbReference type="OrthoDB" id="5356111at2759"/>
<evidence type="ECO:0000313" key="11">
    <source>
        <dbReference type="EMBL" id="KAJ4329699.1"/>
    </source>
</evidence>
<dbReference type="GO" id="GO:0043332">
    <property type="term" value="C:mating projection tip"/>
    <property type="evidence" value="ECO:0007669"/>
    <property type="project" value="UniProtKB-UniRule"/>
</dbReference>
<evidence type="ECO:0000256" key="7">
    <source>
        <dbReference type="ARBA" id="ARBA00022989"/>
    </source>
</evidence>
<protein>
    <recommendedName>
        <fullName evidence="10">Plasma membrane fusion protein PRM1</fullName>
    </recommendedName>
</protein>
<evidence type="ECO:0000256" key="6">
    <source>
        <dbReference type="ARBA" id="ARBA00022971"/>
    </source>
</evidence>
<evidence type="ECO:0000256" key="9">
    <source>
        <dbReference type="ARBA" id="ARBA00023180"/>
    </source>
</evidence>
<organism evidence="11 12">
    <name type="scientific">Didymella glomerata</name>
    <dbReference type="NCBI Taxonomy" id="749621"/>
    <lineage>
        <taxon>Eukaryota</taxon>
        <taxon>Fungi</taxon>
        <taxon>Dikarya</taxon>
        <taxon>Ascomycota</taxon>
        <taxon>Pezizomycotina</taxon>
        <taxon>Dothideomycetes</taxon>
        <taxon>Pleosporomycetidae</taxon>
        <taxon>Pleosporales</taxon>
        <taxon>Pleosporineae</taxon>
        <taxon>Didymellaceae</taxon>
        <taxon>Didymella</taxon>
    </lineage>
</organism>
<dbReference type="GO" id="GO:0005886">
    <property type="term" value="C:plasma membrane"/>
    <property type="evidence" value="ECO:0007669"/>
    <property type="project" value="UniProtKB-SubCell"/>
</dbReference>
<reference evidence="11" key="1">
    <citation type="submission" date="2022-10" db="EMBL/GenBank/DDBJ databases">
        <title>Tapping the CABI collections for fungal endophytes: first genome assemblies for Collariella, Neodidymelliopsis, Ascochyta clinopodiicola, Didymella pomorum, Didymosphaeria variabile, Neocosmospora piperis and Neocucurbitaria cava.</title>
        <authorList>
            <person name="Hill R."/>
        </authorList>
    </citation>
    <scope>NUCLEOTIDE SEQUENCE</scope>
    <source>
        <strain evidence="11">IMI 360193</strain>
    </source>
</reference>
<gene>
    <name evidence="11" type="primary">PRM1_2</name>
    <name evidence="11" type="ORF">N0V87_010644</name>
</gene>
<keyword evidence="12" id="KW-1185">Reference proteome</keyword>
<dbReference type="PANTHER" id="PTHR31030:SF1">
    <property type="entry name" value="PLASMA MEMBRANE FUSION PROTEIN PRM1"/>
    <property type="match status" value="1"/>
</dbReference>
<feature type="transmembrane region" description="Helical" evidence="10">
    <location>
        <begin position="548"/>
        <end position="569"/>
    </location>
</feature>
<dbReference type="PANTHER" id="PTHR31030">
    <property type="entry name" value="PLASMA MEMBRANE FUSION PROTEIN PRM1"/>
    <property type="match status" value="1"/>
</dbReference>
<evidence type="ECO:0000256" key="10">
    <source>
        <dbReference type="RuleBase" id="RU366035"/>
    </source>
</evidence>
<keyword evidence="5 10" id="KW-0812">Transmembrane</keyword>
<comment type="subcellular location">
    <subcellularLocation>
        <location evidence="2 10">Cell membrane</location>
        <topology evidence="2 10">Multi-pass membrane protein</topology>
    </subcellularLocation>
</comment>
<dbReference type="GO" id="GO:0032220">
    <property type="term" value="P:plasma membrane fusion involved in cytogamy"/>
    <property type="evidence" value="ECO:0007669"/>
    <property type="project" value="TreeGrafter"/>
</dbReference>
<comment type="similarity">
    <text evidence="3 10">Belongs to the PRM1 family.</text>
</comment>
<feature type="transmembrane region" description="Helical" evidence="10">
    <location>
        <begin position="342"/>
        <end position="367"/>
    </location>
</feature>
<proteinExistence type="inferred from homology"/>
<keyword evidence="4 10" id="KW-1003">Cell membrane</keyword>
<dbReference type="EMBL" id="JAPEUV010000308">
    <property type="protein sequence ID" value="KAJ4329699.1"/>
    <property type="molecule type" value="Genomic_DNA"/>
</dbReference>
<keyword evidence="9" id="KW-0325">Glycoprotein</keyword>
<comment type="function">
    <text evidence="1 10">Involved in cell fusion during mating by stabilizing the plasma membrane fusion event.</text>
</comment>
<keyword evidence="8 10" id="KW-0472">Membrane</keyword>
<keyword evidence="7 10" id="KW-1133">Transmembrane helix</keyword>
<comment type="caution">
    <text evidence="10">Lacks conserved residue(s) required for the propagation of feature annotation.</text>
</comment>
<evidence type="ECO:0000313" key="12">
    <source>
        <dbReference type="Proteomes" id="UP001140562"/>
    </source>
</evidence>
<dbReference type="AlphaFoldDB" id="A0A9W9BV90"/>
<evidence type="ECO:0000256" key="2">
    <source>
        <dbReference type="ARBA" id="ARBA00004651"/>
    </source>
</evidence>
<feature type="transmembrane region" description="Helical" evidence="10">
    <location>
        <begin position="296"/>
        <end position="322"/>
    </location>
</feature>
<evidence type="ECO:0000256" key="5">
    <source>
        <dbReference type="ARBA" id="ARBA00022692"/>
    </source>
</evidence>
<dbReference type="Proteomes" id="UP001140562">
    <property type="component" value="Unassembled WGS sequence"/>
</dbReference>
<evidence type="ECO:0000256" key="1">
    <source>
        <dbReference type="ARBA" id="ARBA00002512"/>
    </source>
</evidence>
<dbReference type="InterPro" id="IPR026777">
    <property type="entry name" value="PRM1"/>
</dbReference>
<accession>A0A9W9BV90</accession>
<evidence type="ECO:0000256" key="4">
    <source>
        <dbReference type="ARBA" id="ARBA00022475"/>
    </source>
</evidence>
<keyword evidence="6 10" id="KW-0184">Conjugation</keyword>
<sequence length="591" mass="63890">MAPQVVDAARATSEHPLGRRERLSQVCLNRWTILLLLVLARILFAIQDARSSLATARREALEGCAQVESIGSSIASMPNYMAAGVNDLTARGLEHAVGALAATLDMAVTGVEQIVLFVVHMMTSTYLCLITLAARGSIKAVADVSSDMAEQLQQSIGEITSSLDDASATLSKALADLQKKLDKVPLASDWKLPSADLTDQISRLKSLELSSGLRDGVDKLGDSVPTFEEAQGYVDDLIKVPFEHAREGIQAMGALRFNRTLLPVPQKQQLEFCSKSSSISDFFDDLLRITVQARTIALSVLIPLAVLLCIAEVCVIMGRVNVHRPRVLRSRSSSTAKRRDWLFAYATTPLMLFVLSLGVAGLLACLLQFALMKVIERATPSLTRQVVDFAEDTVRSLNRTSLAWSVGATDAIRTLDEQINKDVFGFVNATTTAVNSTLDAFVEQTNRELNSTLGGTVLRDPVQEVLRCLVGLKIASFQNGLTWVQEHAHISFPDVRNDTFTLGALDQLGGSDSAADLLSNADGKAGDAITAALHRAVDKLSTHIRDEAVVFGSLVGLWLLFTVGAALYISGASFVERRGEPVANMKVQIEK</sequence>
<evidence type="ECO:0000256" key="8">
    <source>
        <dbReference type="ARBA" id="ARBA00023136"/>
    </source>
</evidence>
<evidence type="ECO:0000256" key="3">
    <source>
        <dbReference type="ARBA" id="ARBA00010780"/>
    </source>
</evidence>
<comment type="caution">
    <text evidence="11">The sequence shown here is derived from an EMBL/GenBank/DDBJ whole genome shotgun (WGS) entry which is preliminary data.</text>
</comment>